<dbReference type="eggNOG" id="ENOG502QTS5">
    <property type="taxonomic scope" value="Eukaryota"/>
</dbReference>
<accession>W6ZTG9</accession>
<feature type="compositionally biased region" description="Low complexity" evidence="1">
    <location>
        <begin position="700"/>
        <end position="715"/>
    </location>
</feature>
<feature type="compositionally biased region" description="Basic and acidic residues" evidence="1">
    <location>
        <begin position="945"/>
        <end position="960"/>
    </location>
</feature>
<evidence type="ECO:0000313" key="3">
    <source>
        <dbReference type="EMBL" id="EUC50834.1"/>
    </source>
</evidence>
<dbReference type="SUPFAM" id="SSF82171">
    <property type="entry name" value="DPP6 N-terminal domain-like"/>
    <property type="match status" value="1"/>
</dbReference>
<keyword evidence="4" id="KW-1185">Reference proteome</keyword>
<protein>
    <recommendedName>
        <fullName evidence="2">DUF7165 domain-containing protein</fullName>
    </recommendedName>
</protein>
<feature type="region of interest" description="Disordered" evidence="1">
    <location>
        <begin position="1"/>
        <end position="35"/>
    </location>
</feature>
<feature type="region of interest" description="Disordered" evidence="1">
    <location>
        <begin position="555"/>
        <end position="601"/>
    </location>
</feature>
<feature type="domain" description="DUF7165" evidence="2">
    <location>
        <begin position="121"/>
        <end position="437"/>
    </location>
</feature>
<dbReference type="GeneID" id="19125807"/>
<proteinExistence type="predicted"/>
<feature type="compositionally biased region" description="Low complexity" evidence="1">
    <location>
        <begin position="10"/>
        <end position="26"/>
    </location>
</feature>
<dbReference type="InterPro" id="IPR055589">
    <property type="entry name" value="DUF7165"/>
</dbReference>
<name>W6ZTG9_COCMI</name>
<feature type="region of interest" description="Disordered" evidence="1">
    <location>
        <begin position="92"/>
        <end position="113"/>
    </location>
</feature>
<dbReference type="Gene3D" id="2.130.10.10">
    <property type="entry name" value="YVTN repeat-like/Quinoprotein amine dehydrogenase"/>
    <property type="match status" value="1"/>
</dbReference>
<dbReference type="HOGENOM" id="CLU_013158_0_0_1"/>
<sequence>MVGMPDHVHSSAPSTTTTTARTKTTALPGAQGRAKGVAFTANDATSQPGRAAYQHRPLAASISSEDSGEDDLLHTLLSASSIVNADALSSSGHSTAMTSATTYDDRPSPEMPSTALPCAHPTLSLLELVSNTASSSALPDSFDVNVSRKGGFVAVYSASNLFLIKTLELPRLWARTLQVKRKPIAIDITEDGFLLAVLSRPSQVDLYEIHGEETDQIKKRRTIMLVHEASSIVVSPDARILITGNKFGIEVIAIGPEAPETLRRTLSGPAGDALEFSDDGRTLLITGYARKSDGSALFVLPGLYDGPLTEEGEPIPQPPEAAWTGSVLFPETARIARQATLLPDADTGTFNELFAFNAEEDSWGIYDIACQRFTQRRMFLPDHQRWTRSEFVDDAMPAVSPNADLAAVALRIQGTTNIWIYQVPGWEYQPKEKSKQEAPIQPCFCIPIPNGDAGTLQEVCVLRWVRLNANVQRLVAVGNSSTVPDENEVLGAPLGSKGVLIVLDFDKTKPLGSVPSTPLKTEYDLDPLCPGEVLPEGSIDFDREVELVRTRTIAQRRAQDRNESVSRRNSRIGSTPIQRANTSAANQNAPRPVITTDESEELTPEEAQAMFEIPYDNQQPRSQMSLARAATVAAVSPANRRHLRSLPYRPLEYRRADGHREIPHESDADNWVPPPPAYTATAAAAESVSLSHPDAPPVPRASSVQPSSSMPPVSALPNTSARISQVPMHPYRQRQQSISSGASFAPDQERGRRPTLVHPSTYPAPHPSDPMQSRRGSSVRPLGQVPYSAHPAPSTSTYRSSSYQTPLRNPVSEHANYDLYSSPSVSSSGPANTGSRRVSAPHIQRRPVQQNASVPAPVPAPYPNFSPAASRPTVDPRMAALPPLIPPTSNHQRFASAHQLPTSAPPLANHAASFSHRAASAQQIRGQSLSARGGGGGGGGSGSRMDTRQNADSEGRDNGKKAKRRTHCVIM</sequence>
<dbReference type="RefSeq" id="XP_007682782.1">
    <property type="nucleotide sequence ID" value="XM_007684592.1"/>
</dbReference>
<evidence type="ECO:0000259" key="2">
    <source>
        <dbReference type="Pfam" id="PF23749"/>
    </source>
</evidence>
<feature type="region of interest" description="Disordered" evidence="1">
    <location>
        <begin position="661"/>
        <end position="717"/>
    </location>
</feature>
<feature type="compositionally biased region" description="Polar residues" evidence="1">
    <location>
        <begin position="733"/>
        <end position="742"/>
    </location>
</feature>
<gene>
    <name evidence="3" type="ORF">COCMIDRAFT_81132</name>
</gene>
<reference evidence="3 4" key="1">
    <citation type="journal article" date="2013" name="PLoS Genet.">
        <title>Comparative genome structure, secondary metabolite, and effector coding capacity across Cochliobolus pathogens.</title>
        <authorList>
            <person name="Condon B.J."/>
            <person name="Leng Y."/>
            <person name="Wu D."/>
            <person name="Bushley K.E."/>
            <person name="Ohm R.A."/>
            <person name="Otillar R."/>
            <person name="Martin J."/>
            <person name="Schackwitz W."/>
            <person name="Grimwood J."/>
            <person name="MohdZainudin N."/>
            <person name="Xue C."/>
            <person name="Wang R."/>
            <person name="Manning V.A."/>
            <person name="Dhillon B."/>
            <person name="Tu Z.J."/>
            <person name="Steffenson B.J."/>
            <person name="Salamov A."/>
            <person name="Sun H."/>
            <person name="Lowry S."/>
            <person name="LaButti K."/>
            <person name="Han J."/>
            <person name="Copeland A."/>
            <person name="Lindquist E."/>
            <person name="Barry K."/>
            <person name="Schmutz J."/>
            <person name="Baker S.E."/>
            <person name="Ciuffetti L.M."/>
            <person name="Grigoriev I.V."/>
            <person name="Zhong S."/>
            <person name="Turgeon B.G."/>
        </authorList>
    </citation>
    <scope>NUCLEOTIDE SEQUENCE [LARGE SCALE GENOMIC DNA]</scope>
    <source>
        <strain evidence="3 4">ATCC 44560</strain>
    </source>
</reference>
<dbReference type="Proteomes" id="UP000054032">
    <property type="component" value="Unassembled WGS sequence"/>
</dbReference>
<dbReference type="AlphaFoldDB" id="W6ZTG9"/>
<dbReference type="KEGG" id="bor:COCMIDRAFT_81132"/>
<dbReference type="Pfam" id="PF23749">
    <property type="entry name" value="DUF7165"/>
    <property type="match status" value="1"/>
</dbReference>
<dbReference type="EMBL" id="KI963921">
    <property type="protein sequence ID" value="EUC50834.1"/>
    <property type="molecule type" value="Genomic_DNA"/>
</dbReference>
<feature type="region of interest" description="Disordered" evidence="1">
    <location>
        <begin position="916"/>
        <end position="971"/>
    </location>
</feature>
<feature type="compositionally biased region" description="Gly residues" evidence="1">
    <location>
        <begin position="932"/>
        <end position="942"/>
    </location>
</feature>
<feature type="compositionally biased region" description="Basic residues" evidence="1">
    <location>
        <begin position="961"/>
        <end position="971"/>
    </location>
</feature>
<feature type="compositionally biased region" description="Basic and acidic residues" evidence="1">
    <location>
        <begin position="557"/>
        <end position="566"/>
    </location>
</feature>
<feature type="compositionally biased region" description="Polar residues" evidence="1">
    <location>
        <begin position="571"/>
        <end position="589"/>
    </location>
</feature>
<feature type="compositionally biased region" description="Low complexity" evidence="1">
    <location>
        <begin position="794"/>
        <end position="803"/>
    </location>
</feature>
<evidence type="ECO:0000313" key="4">
    <source>
        <dbReference type="Proteomes" id="UP000054032"/>
    </source>
</evidence>
<evidence type="ECO:0000256" key="1">
    <source>
        <dbReference type="SAM" id="MobiDB-lite"/>
    </source>
</evidence>
<dbReference type="STRING" id="930090.W6ZTG9"/>
<organism evidence="3 4">
    <name type="scientific">Bipolaris oryzae ATCC 44560</name>
    <dbReference type="NCBI Taxonomy" id="930090"/>
    <lineage>
        <taxon>Eukaryota</taxon>
        <taxon>Fungi</taxon>
        <taxon>Dikarya</taxon>
        <taxon>Ascomycota</taxon>
        <taxon>Pezizomycotina</taxon>
        <taxon>Dothideomycetes</taxon>
        <taxon>Pleosporomycetidae</taxon>
        <taxon>Pleosporales</taxon>
        <taxon>Pleosporineae</taxon>
        <taxon>Pleosporaceae</taxon>
        <taxon>Bipolaris</taxon>
    </lineage>
</organism>
<feature type="region of interest" description="Disordered" evidence="1">
    <location>
        <begin position="729"/>
        <end position="877"/>
    </location>
</feature>
<dbReference type="InterPro" id="IPR015943">
    <property type="entry name" value="WD40/YVTN_repeat-like_dom_sf"/>
</dbReference>
<dbReference type="OrthoDB" id="3925024at2759"/>
<feature type="compositionally biased region" description="Polar residues" evidence="1">
    <location>
        <begin position="92"/>
        <end position="102"/>
    </location>
</feature>